<sequence>MKRNFIMGLIGVLFVLIVSSYSFFFYSQQPMVQAEKEVSKIAEESADIQRVDNFYWYNGSDDTFFTVAGYTSEDRYLYVVVKQNGGEVTILDSQQIVTEDEAKSILQTIKEPQKILEARLGMEADEPFWEVAYRDIDGKLGYVLLSANTGELMKEYKNI</sequence>
<keyword evidence="1" id="KW-1133">Transmembrane helix</keyword>
<dbReference type="InterPro" id="IPR046350">
    <property type="entry name" value="Cystatin_sf"/>
</dbReference>
<dbReference type="SUPFAM" id="SSF54403">
    <property type="entry name" value="Cystatin/monellin"/>
    <property type="match status" value="2"/>
</dbReference>
<feature type="transmembrane region" description="Helical" evidence="1">
    <location>
        <begin position="6"/>
        <end position="26"/>
    </location>
</feature>
<proteinExistence type="predicted"/>
<dbReference type="Gene3D" id="3.10.450.40">
    <property type="match status" value="2"/>
</dbReference>
<gene>
    <name evidence="3" type="ORF">EJN90_12075</name>
</gene>
<accession>A0A3Q9BM07</accession>
<evidence type="ECO:0000256" key="1">
    <source>
        <dbReference type="SAM" id="Phobius"/>
    </source>
</evidence>
<dbReference type="KEGG" id="jeh:EJN90_12075"/>
<reference evidence="4" key="1">
    <citation type="submission" date="2018-12" db="EMBL/GenBank/DDBJ databases">
        <title>Complete genome sequencing of Jeotgalibaca sp. H21T32.</title>
        <authorList>
            <person name="Bae J.-W."/>
            <person name="Lee S.-Y."/>
        </authorList>
    </citation>
    <scope>NUCLEOTIDE SEQUENCE [LARGE SCALE GENOMIC DNA]</scope>
    <source>
        <strain evidence="4">H21T32</strain>
    </source>
</reference>
<feature type="domain" description="Cell wall elongation regulator TseB-like" evidence="2">
    <location>
        <begin position="40"/>
        <end position="81"/>
    </location>
</feature>
<keyword evidence="1" id="KW-0472">Membrane</keyword>
<organism evidence="3 4">
    <name type="scientific">Jeotgalibaca ciconiae</name>
    <dbReference type="NCBI Taxonomy" id="2496265"/>
    <lineage>
        <taxon>Bacteria</taxon>
        <taxon>Bacillati</taxon>
        <taxon>Bacillota</taxon>
        <taxon>Bacilli</taxon>
        <taxon>Lactobacillales</taxon>
        <taxon>Carnobacteriaceae</taxon>
        <taxon>Jeotgalibaca</taxon>
    </lineage>
</organism>
<evidence type="ECO:0000313" key="3">
    <source>
        <dbReference type="EMBL" id="AZP05317.1"/>
    </source>
</evidence>
<dbReference type="Proteomes" id="UP000273326">
    <property type="component" value="Chromosome"/>
</dbReference>
<dbReference type="Pfam" id="PF17881">
    <property type="entry name" value="TseB"/>
    <property type="match status" value="1"/>
</dbReference>
<dbReference type="InterPro" id="IPR041401">
    <property type="entry name" value="TseB-like_dom"/>
</dbReference>
<name>A0A3Q9BM07_9LACT</name>
<keyword evidence="1" id="KW-0812">Transmembrane</keyword>
<evidence type="ECO:0000313" key="4">
    <source>
        <dbReference type="Proteomes" id="UP000273326"/>
    </source>
</evidence>
<dbReference type="EMBL" id="CP034465">
    <property type="protein sequence ID" value="AZP05317.1"/>
    <property type="molecule type" value="Genomic_DNA"/>
</dbReference>
<dbReference type="OrthoDB" id="2242521at2"/>
<keyword evidence="4" id="KW-1185">Reference proteome</keyword>
<evidence type="ECO:0000259" key="2">
    <source>
        <dbReference type="Pfam" id="PF17881"/>
    </source>
</evidence>
<protein>
    <recommendedName>
        <fullName evidence="2">Cell wall elongation regulator TseB-like domain-containing protein</fullName>
    </recommendedName>
</protein>
<dbReference type="AlphaFoldDB" id="A0A3Q9BM07"/>
<dbReference type="RefSeq" id="WP_126111590.1">
    <property type="nucleotide sequence ID" value="NZ_CP034465.1"/>
</dbReference>